<comment type="caution">
    <text evidence="2">The sequence shown here is derived from an EMBL/GenBank/DDBJ whole genome shotgun (WGS) entry which is preliminary data.</text>
</comment>
<keyword evidence="1" id="KW-0812">Transmembrane</keyword>
<name>A0A242A7K9_9ENTE</name>
<accession>A0A242A7K9</accession>
<reference evidence="2 3" key="1">
    <citation type="submission" date="2017-05" db="EMBL/GenBank/DDBJ databases">
        <title>The Genome Sequence of Enterococcus sp. 8G7_MSG3316.</title>
        <authorList>
            <consortium name="The Broad Institute Genomics Platform"/>
            <consortium name="The Broad Institute Genomic Center for Infectious Diseases"/>
            <person name="Earl A."/>
            <person name="Manson A."/>
            <person name="Schwartman J."/>
            <person name="Gilmore M."/>
            <person name="Abouelleil A."/>
            <person name="Cao P."/>
            <person name="Chapman S."/>
            <person name="Cusick C."/>
            <person name="Shea T."/>
            <person name="Young S."/>
            <person name="Neafsey D."/>
            <person name="Nusbaum C."/>
            <person name="Birren B."/>
        </authorList>
    </citation>
    <scope>NUCLEOTIDE SEQUENCE [LARGE SCALE GENOMIC DNA]</scope>
    <source>
        <strain evidence="2 3">8G7_MSG3316</strain>
    </source>
</reference>
<keyword evidence="3" id="KW-1185">Reference proteome</keyword>
<gene>
    <name evidence="2" type="ORF">A5886_001988</name>
</gene>
<evidence type="ECO:0000256" key="1">
    <source>
        <dbReference type="SAM" id="Phobius"/>
    </source>
</evidence>
<sequence>MIGMISAERWQQSEYFYYTIVPIVIVVGLIAILGLMIVLLYQENRHPKAIAVLIALILVCGVGYLTGDHFYHDFKALNRQVTPSIRDREKRFAGYKYYDRDTMAVYQRIQMKETIESFGIYQSEPVSQSITFLGFAHESVYFKVGEQVYYARMSPTFVAEDEALLKGVQYHLADTSYSKIGFLTETNNYLEEIQIPESQAEKRFEPIDSVIPQEFGKSQSVWALPQKNEE</sequence>
<evidence type="ECO:0000313" key="3">
    <source>
        <dbReference type="Proteomes" id="UP000195043"/>
    </source>
</evidence>
<dbReference type="RefSeq" id="WP_086274974.1">
    <property type="nucleotide sequence ID" value="NZ_NGKU01000001.1"/>
</dbReference>
<evidence type="ECO:0000313" key="2">
    <source>
        <dbReference type="EMBL" id="OTN76909.1"/>
    </source>
</evidence>
<proteinExistence type="predicted"/>
<dbReference type="Proteomes" id="UP000195043">
    <property type="component" value="Unassembled WGS sequence"/>
</dbReference>
<dbReference type="EMBL" id="NGKU01000001">
    <property type="protein sequence ID" value="OTN76909.1"/>
    <property type="molecule type" value="Genomic_DNA"/>
</dbReference>
<dbReference type="OrthoDB" id="2181248at2"/>
<dbReference type="STRING" id="1834191.A5886_001988"/>
<feature type="transmembrane region" description="Helical" evidence="1">
    <location>
        <begin position="15"/>
        <end position="41"/>
    </location>
</feature>
<organism evidence="2 3">
    <name type="scientific">Candidatus Enterococcus testudinis</name>
    <dbReference type="NCBI Taxonomy" id="1834191"/>
    <lineage>
        <taxon>Bacteria</taxon>
        <taxon>Bacillati</taxon>
        <taxon>Bacillota</taxon>
        <taxon>Bacilli</taxon>
        <taxon>Lactobacillales</taxon>
        <taxon>Enterococcaceae</taxon>
        <taxon>Enterococcus</taxon>
    </lineage>
</organism>
<protein>
    <submittedName>
        <fullName evidence="2">Uncharacterized protein</fullName>
    </submittedName>
</protein>
<dbReference type="AlphaFoldDB" id="A0A242A7K9"/>
<keyword evidence="1" id="KW-0472">Membrane</keyword>
<feature type="transmembrane region" description="Helical" evidence="1">
    <location>
        <begin position="48"/>
        <end position="67"/>
    </location>
</feature>
<keyword evidence="1" id="KW-1133">Transmembrane helix</keyword>